<protein>
    <submittedName>
        <fullName evidence="1">Uncharacterized protein</fullName>
    </submittedName>
</protein>
<name>A0ACC0BRU1_CATRO</name>
<reference evidence="2" key="1">
    <citation type="journal article" date="2023" name="Nat. Plants">
        <title>Single-cell RNA sequencing provides a high-resolution roadmap for understanding the multicellular compartmentation of specialized metabolism.</title>
        <authorList>
            <person name="Sun S."/>
            <person name="Shen X."/>
            <person name="Li Y."/>
            <person name="Li Y."/>
            <person name="Wang S."/>
            <person name="Li R."/>
            <person name="Zhang H."/>
            <person name="Shen G."/>
            <person name="Guo B."/>
            <person name="Wei J."/>
            <person name="Xu J."/>
            <person name="St-Pierre B."/>
            <person name="Chen S."/>
            <person name="Sun C."/>
        </authorList>
    </citation>
    <scope>NUCLEOTIDE SEQUENCE [LARGE SCALE GENOMIC DNA]</scope>
</reference>
<accession>A0ACC0BRU1</accession>
<comment type="caution">
    <text evidence="1">The sequence shown here is derived from an EMBL/GenBank/DDBJ whole genome shotgun (WGS) entry which is preliminary data.</text>
</comment>
<organism evidence="1 2">
    <name type="scientific">Catharanthus roseus</name>
    <name type="common">Madagascar periwinkle</name>
    <name type="synonym">Vinca rosea</name>
    <dbReference type="NCBI Taxonomy" id="4058"/>
    <lineage>
        <taxon>Eukaryota</taxon>
        <taxon>Viridiplantae</taxon>
        <taxon>Streptophyta</taxon>
        <taxon>Embryophyta</taxon>
        <taxon>Tracheophyta</taxon>
        <taxon>Spermatophyta</taxon>
        <taxon>Magnoliopsida</taxon>
        <taxon>eudicotyledons</taxon>
        <taxon>Gunneridae</taxon>
        <taxon>Pentapetalae</taxon>
        <taxon>asterids</taxon>
        <taxon>lamiids</taxon>
        <taxon>Gentianales</taxon>
        <taxon>Apocynaceae</taxon>
        <taxon>Rauvolfioideae</taxon>
        <taxon>Vinceae</taxon>
        <taxon>Catharanthinae</taxon>
        <taxon>Catharanthus</taxon>
    </lineage>
</organism>
<dbReference type="EMBL" id="CM044702">
    <property type="protein sequence ID" value="KAI5675406.1"/>
    <property type="molecule type" value="Genomic_DNA"/>
</dbReference>
<keyword evidence="2" id="KW-1185">Reference proteome</keyword>
<evidence type="ECO:0000313" key="1">
    <source>
        <dbReference type="EMBL" id="KAI5675406.1"/>
    </source>
</evidence>
<evidence type="ECO:0000313" key="2">
    <source>
        <dbReference type="Proteomes" id="UP001060085"/>
    </source>
</evidence>
<proteinExistence type="predicted"/>
<gene>
    <name evidence="1" type="ORF">M9H77_06356</name>
</gene>
<sequence length="1055" mass="115825">MRAGLSTIQQTLTPEAASVLNHSIAEAGRRNHGQTTPLHVAATLLAAPSGFLRQACIRSHPNSSHPLQCRALELCFSVALERLPTAQNMAPGMEPPISNALMAALKRAQAHQRRGCPEQQQQPLLAVKVELEQLIISILDDPSVSRVMREASFSSPAVKATIEQSLNSNSHHHHHQPGNLSLGTFGGIGPRMLASPNPTPTPSTAVSLPNRNLYLNPKLKQGVVTASLGGHRNEEVKKVLDILMRAKKRNPVLVGESEPEAVVKELFRRIDAGELGGADGPLKNVQVLSIEKELVCDKNQIAAKIKELGGLIETKITSGGIILDLGDLKWLVEQPVSFGGGQLPQQQVVSETGKAAVVEMGKLLARFTEFNGTSKIWLIGTATCETYLRCQVYHSSMENDWDLQAVPIASRTPMPGMFPRLGTERVLGNSIEPLNQLKSFPSMVPALTRRIPENLDPSRRVSCCLQCLEKYEEELKLLSKEFENVSSENRSEAAQPSLPQWLQNAKLQSGEVNAINQSQGKNSELLLKQKTQELQRKWNDACLRLHPNFHQNSSERVAAPALSAMSLYNPKLVARQPLQPKLQTSCNFGEALQLSSPQLTIQPSLRAASPPSSPVRTELALGRKVAETNLEKTNETQEDRVRDFLGCISSESQTKLLEKFANALDADTFKKLLKGLMERAWWQSEAASAVASAVTKCRLGNGKRRGPGSKGDIWLLFTGPDRIGKRKMASVLSEQICGTNPVIISLGSRREDGEPDTNNIRGKTGLDRIAEAIRRNPLSVIMLEDIDEADMLLRASIRRAIERGRFTDSHGREISLGNVIFILTGNWSSVGNSHLVDEKRLAATASGNWQLKLTMGEKSSAKRRATWLHHDEERPTKPRKDANNSGFSLDLNLAAADNEDDRTDGSHNSSDLTIDHEEELGLDTRQFSITSVPQELISSVDDTIVFKPVDFAFVRREIKKTISTKFAMVIDEGASIQVEEDAVEKIFGGLWHGESSLEEWVEKVLSPSFAQLKSRLGGSCTSVQLRVELNPSLDIRSNGGNWLPGEVTVMVDHGI</sequence>
<dbReference type="Proteomes" id="UP001060085">
    <property type="component" value="Linkage Group LG02"/>
</dbReference>